<dbReference type="AlphaFoldDB" id="A0A418PYE9"/>
<dbReference type="Pfam" id="PF04230">
    <property type="entry name" value="PS_pyruv_trans"/>
    <property type="match status" value="1"/>
</dbReference>
<dbReference type="RefSeq" id="WP_119533675.1">
    <property type="nucleotide sequence ID" value="NZ_QXTF01000004.1"/>
</dbReference>
<protein>
    <recommendedName>
        <fullName evidence="1">Polysaccharide pyruvyl transferase domain-containing protein</fullName>
    </recommendedName>
</protein>
<proteinExistence type="predicted"/>
<organism evidence="2 3">
    <name type="scientific">Sphingomonas edaphi</name>
    <dbReference type="NCBI Taxonomy" id="2315689"/>
    <lineage>
        <taxon>Bacteria</taxon>
        <taxon>Pseudomonadati</taxon>
        <taxon>Pseudomonadota</taxon>
        <taxon>Alphaproteobacteria</taxon>
        <taxon>Sphingomonadales</taxon>
        <taxon>Sphingomonadaceae</taxon>
        <taxon>Sphingomonas</taxon>
    </lineage>
</organism>
<gene>
    <name evidence="2" type="ORF">D3M59_10710</name>
</gene>
<evidence type="ECO:0000313" key="2">
    <source>
        <dbReference type="EMBL" id="RIX27019.1"/>
    </source>
</evidence>
<dbReference type="EMBL" id="QXTF01000004">
    <property type="protein sequence ID" value="RIX27019.1"/>
    <property type="molecule type" value="Genomic_DNA"/>
</dbReference>
<sequence length="348" mass="38870">MIRNALLPLSLRLNEYRQRNVALTLPETPRVFFFLAADYGNLGDIAITFAQRTFLADTLPEHALVTIPISKTLSSLAAVRASACSSDIIALVGGGNTGEIYSDIEWLRRRIISRFSDLPIIAFPQSVDLATRRDQKSKAHFFRPYLKHPQLSLSLREQRSFDLVNEIWPDPSRLIFAPDIVLSQNFVSKDFQRRGVVLSMRSDRERDRGREVDDAITSAISSRFQVITRRDTELGCRFESWESAEDALHAHLDAYRKAELVITDRLHGMILAERTGTPVLCFDNSNRKISATYVDWLADNPQVGMLDEKSDIGAAIDCILAAPSPATTLDADHPAFASLSRAIVKAAA</sequence>
<dbReference type="OrthoDB" id="5242601at2"/>
<dbReference type="Proteomes" id="UP000285023">
    <property type="component" value="Unassembled WGS sequence"/>
</dbReference>
<comment type="caution">
    <text evidence="2">The sequence shown here is derived from an EMBL/GenBank/DDBJ whole genome shotgun (WGS) entry which is preliminary data.</text>
</comment>
<name>A0A418PYE9_9SPHN</name>
<keyword evidence="3" id="KW-1185">Reference proteome</keyword>
<evidence type="ECO:0000259" key="1">
    <source>
        <dbReference type="Pfam" id="PF04230"/>
    </source>
</evidence>
<evidence type="ECO:0000313" key="3">
    <source>
        <dbReference type="Proteomes" id="UP000285023"/>
    </source>
</evidence>
<accession>A0A418PYE9</accession>
<reference evidence="2 3" key="1">
    <citation type="submission" date="2018-09" db="EMBL/GenBank/DDBJ databases">
        <title>Sphingomonas sp. DAC4.</title>
        <authorList>
            <person name="Seo T."/>
        </authorList>
    </citation>
    <scope>NUCLEOTIDE SEQUENCE [LARGE SCALE GENOMIC DNA]</scope>
    <source>
        <strain evidence="2 3">DAC4</strain>
    </source>
</reference>
<feature type="domain" description="Polysaccharide pyruvyl transferase" evidence="1">
    <location>
        <begin position="41"/>
        <end position="286"/>
    </location>
</feature>
<dbReference type="InterPro" id="IPR007345">
    <property type="entry name" value="Polysacch_pyruvyl_Trfase"/>
</dbReference>